<dbReference type="RefSeq" id="WP_341596241.1">
    <property type="nucleotide sequence ID" value="NZ_JBAKAZ010000004.1"/>
</dbReference>
<protein>
    <recommendedName>
        <fullName evidence="6">Ribosome rescue factor SmrB</fullName>
        <ecNumber evidence="6">3.1.-.-</ecNumber>
    </recommendedName>
</protein>
<dbReference type="InterPro" id="IPR002625">
    <property type="entry name" value="Smr_dom"/>
</dbReference>
<evidence type="ECO:0000256" key="3">
    <source>
        <dbReference type="ARBA" id="ARBA00022759"/>
    </source>
</evidence>
<proteinExistence type="inferred from homology"/>
<dbReference type="HAMAP" id="MF_01042">
    <property type="entry name" value="SmrB"/>
    <property type="match status" value="1"/>
</dbReference>
<keyword evidence="4 6" id="KW-0378">Hydrolase</keyword>
<dbReference type="NCBIfam" id="NF003432">
    <property type="entry name" value="PRK04946.1"/>
    <property type="match status" value="1"/>
</dbReference>
<comment type="caution">
    <text evidence="8">The sequence shown here is derived from an EMBL/GenBank/DDBJ whole genome shotgun (WGS) entry which is preliminary data.</text>
</comment>
<dbReference type="Pfam" id="PF01713">
    <property type="entry name" value="Smr"/>
    <property type="match status" value="1"/>
</dbReference>
<comment type="function">
    <text evidence="6">Acts as a ribosome collision sensor. Detects stalled/collided disomes (pairs of ribosomes where the leading ribosome is stalled and a second ribosome has collided with it) and endonucleolytically cleaves mRNA at the 5' boundary of the stalled ribosome. Stalled/collided disomes form a new interface (primarily via the 30S subunits) that binds SmrB. Cleaved mRNA becomes available for tmRNA ligation, leading to ribosomal subunit dissociation and rescue of stalled ribosomes.</text>
</comment>
<dbReference type="Gene3D" id="3.30.1370.110">
    <property type="match status" value="1"/>
</dbReference>
<keyword evidence="9" id="KW-1185">Reference proteome</keyword>
<dbReference type="InterPro" id="IPR022990">
    <property type="entry name" value="SmrB-like"/>
</dbReference>
<dbReference type="InterPro" id="IPR036063">
    <property type="entry name" value="Smr_dom_sf"/>
</dbReference>
<accession>A0ABU9GLV8</accession>
<reference evidence="8 9" key="1">
    <citation type="submission" date="2024-02" db="EMBL/GenBank/DDBJ databases">
        <title>Bacteria isolated from the canopy kelp, Nereocystis luetkeana.</title>
        <authorList>
            <person name="Pfister C.A."/>
            <person name="Younker I.T."/>
            <person name="Light S.H."/>
        </authorList>
    </citation>
    <scope>NUCLEOTIDE SEQUENCE [LARGE SCALE GENOMIC DNA]</scope>
    <source>
        <strain evidence="8 9">TI.1.05</strain>
    </source>
</reference>
<evidence type="ECO:0000256" key="4">
    <source>
        <dbReference type="ARBA" id="ARBA00022801"/>
    </source>
</evidence>
<organism evidence="8 9">
    <name type="scientific">Psychromonas aquatilis</name>
    <dbReference type="NCBI Taxonomy" id="2005072"/>
    <lineage>
        <taxon>Bacteria</taxon>
        <taxon>Pseudomonadati</taxon>
        <taxon>Pseudomonadota</taxon>
        <taxon>Gammaproteobacteria</taxon>
        <taxon>Alteromonadales</taxon>
        <taxon>Psychromonadaceae</taxon>
        <taxon>Psychromonas</taxon>
    </lineage>
</organism>
<feature type="domain" description="Smr" evidence="7">
    <location>
        <begin position="94"/>
        <end position="169"/>
    </location>
</feature>
<evidence type="ECO:0000259" key="7">
    <source>
        <dbReference type="PROSITE" id="PS50828"/>
    </source>
</evidence>
<keyword evidence="5 6" id="KW-0694">RNA-binding</keyword>
<evidence type="ECO:0000313" key="8">
    <source>
        <dbReference type="EMBL" id="MEL0628291.1"/>
    </source>
</evidence>
<dbReference type="SUPFAM" id="SSF160443">
    <property type="entry name" value="SMR domain-like"/>
    <property type="match status" value="1"/>
</dbReference>
<name>A0ABU9GLV8_9GAMM</name>
<dbReference type="PANTHER" id="PTHR35562">
    <property type="entry name" value="DNA ENDONUCLEASE SMRA-RELATED"/>
    <property type="match status" value="1"/>
</dbReference>
<dbReference type="EC" id="3.1.-.-" evidence="6"/>
<gene>
    <name evidence="6 8" type="primary">smrB</name>
    <name evidence="8" type="ORF">V6256_01605</name>
</gene>
<evidence type="ECO:0000256" key="6">
    <source>
        <dbReference type="HAMAP-Rule" id="MF_01042"/>
    </source>
</evidence>
<evidence type="ECO:0000256" key="5">
    <source>
        <dbReference type="ARBA" id="ARBA00022884"/>
    </source>
</evidence>
<dbReference type="EMBL" id="JBAKAZ010000004">
    <property type="protein sequence ID" value="MEL0628291.1"/>
    <property type="molecule type" value="Genomic_DNA"/>
</dbReference>
<dbReference type="SMART" id="SM00463">
    <property type="entry name" value="SMR"/>
    <property type="match status" value="1"/>
</dbReference>
<sequence>MADNKNDNDFSLFSAEFAGIKKLQQDTIILPPKNIKNKAVIKEKREQNFEQSHFSDAFEPLLPADGPVRYCRGDAQKYLVKQLRRGDFAPEIILDLHGLTQQEAKSELAALINCCKKEGLYCCSVIHGMGKHVLKKQVPLWLAQHPDILAFHQAPLEFGGQGALSVLVELEDWQMKEEKKR</sequence>
<comment type="subunit">
    <text evidence="6">Associates with collided ribosomes, but not with correctly translating polysomes.</text>
</comment>
<evidence type="ECO:0000313" key="9">
    <source>
        <dbReference type="Proteomes" id="UP001369082"/>
    </source>
</evidence>
<dbReference type="PANTHER" id="PTHR35562:SF1">
    <property type="entry name" value="UPF0115 PROTEIN YFCN"/>
    <property type="match status" value="1"/>
</dbReference>
<keyword evidence="3 6" id="KW-0255">Endonuclease</keyword>
<keyword evidence="2 6" id="KW-0699">rRNA-binding</keyword>
<dbReference type="PROSITE" id="PS50828">
    <property type="entry name" value="SMR"/>
    <property type="match status" value="1"/>
</dbReference>
<dbReference type="Proteomes" id="UP001369082">
    <property type="component" value="Unassembled WGS sequence"/>
</dbReference>
<dbReference type="GO" id="GO:0004519">
    <property type="term" value="F:endonuclease activity"/>
    <property type="evidence" value="ECO:0007669"/>
    <property type="project" value="UniProtKB-KW"/>
</dbReference>
<evidence type="ECO:0000256" key="2">
    <source>
        <dbReference type="ARBA" id="ARBA00022730"/>
    </source>
</evidence>
<comment type="similarity">
    <text evidence="6">Belongs to the SmrB family.</text>
</comment>
<evidence type="ECO:0000256" key="1">
    <source>
        <dbReference type="ARBA" id="ARBA00022722"/>
    </source>
</evidence>
<keyword evidence="1 6" id="KW-0540">Nuclease</keyword>